<dbReference type="SMART" id="SM00072">
    <property type="entry name" value="GuKc"/>
    <property type="match status" value="1"/>
</dbReference>
<dbReference type="InterPro" id="IPR008145">
    <property type="entry name" value="GK/Ca_channel_bsu"/>
</dbReference>
<dbReference type="InterPro" id="IPR020590">
    <property type="entry name" value="Guanylate_kinase_CS"/>
</dbReference>
<keyword evidence="3" id="KW-0808">Transferase</keyword>
<evidence type="ECO:0000256" key="5">
    <source>
        <dbReference type="ARBA" id="ARBA00048594"/>
    </source>
</evidence>
<dbReference type="PROSITE" id="PS50052">
    <property type="entry name" value="GUANYLATE_KINASE_2"/>
    <property type="match status" value="1"/>
</dbReference>
<dbReference type="InterPro" id="IPR008144">
    <property type="entry name" value="Guanylate_kin-like_dom"/>
</dbReference>
<dbReference type="PROSITE" id="PS00856">
    <property type="entry name" value="GUANYLATE_KINASE_1"/>
    <property type="match status" value="1"/>
</dbReference>
<accession>A0A939H593</accession>
<reference evidence="8" key="1">
    <citation type="submission" date="2021-03" db="EMBL/GenBank/DDBJ databases">
        <title>Proteiniclasticum marinus sp. nov., isolated from tidal flat sediment.</title>
        <authorList>
            <person name="Namirimu T."/>
            <person name="Yang J.-A."/>
            <person name="Yang S.-H."/>
            <person name="Kim Y.-J."/>
            <person name="Kwon K.K."/>
        </authorList>
    </citation>
    <scope>NUCLEOTIDE SEQUENCE</scope>
    <source>
        <strain evidence="8">SCR006</strain>
    </source>
</reference>
<dbReference type="Gene3D" id="3.40.50.300">
    <property type="entry name" value="P-loop containing nucleotide triphosphate hydrolases"/>
    <property type="match status" value="1"/>
</dbReference>
<evidence type="ECO:0000313" key="9">
    <source>
        <dbReference type="Proteomes" id="UP000664218"/>
    </source>
</evidence>
<evidence type="ECO:0000256" key="4">
    <source>
        <dbReference type="ARBA" id="ARBA00022777"/>
    </source>
</evidence>
<comment type="catalytic activity">
    <reaction evidence="5">
        <text>GMP + ATP = GDP + ADP</text>
        <dbReference type="Rhea" id="RHEA:20780"/>
        <dbReference type="ChEBI" id="CHEBI:30616"/>
        <dbReference type="ChEBI" id="CHEBI:58115"/>
        <dbReference type="ChEBI" id="CHEBI:58189"/>
        <dbReference type="ChEBI" id="CHEBI:456216"/>
        <dbReference type="EC" id="2.7.4.8"/>
    </reaction>
</comment>
<feature type="region of interest" description="Disordered" evidence="6">
    <location>
        <begin position="181"/>
        <end position="203"/>
    </location>
</feature>
<dbReference type="InterPro" id="IPR027417">
    <property type="entry name" value="P-loop_NTPase"/>
</dbReference>
<evidence type="ECO:0000313" key="8">
    <source>
        <dbReference type="EMBL" id="MBO1264414.1"/>
    </source>
</evidence>
<feature type="compositionally biased region" description="Basic residues" evidence="6">
    <location>
        <begin position="181"/>
        <end position="193"/>
    </location>
</feature>
<dbReference type="AlphaFoldDB" id="A0A939H593"/>
<evidence type="ECO:0000256" key="6">
    <source>
        <dbReference type="SAM" id="MobiDB-lite"/>
    </source>
</evidence>
<protein>
    <submittedName>
        <fullName evidence="8">AAA family ATPase</fullName>
    </submittedName>
</protein>
<proteinExistence type="inferred from homology"/>
<sequence length="203" mass="23340">MIYIIIGPSGSGKTLVGEYLKEKGIQELISHTTRKPRPGEVEGIAYHFVEEPVFHATKKVEENFYAGNYYGVSLDEVQKKTRAGDVFAVTDINGAKAFKEKYRDDVKVIYVESTPRKLRARMKRRGDSRASIRRRIDAYRKNKEAGQRFYADVILDNNYSKKTLSAKVDHALKVLHHSRGKTKRMLRSTKKKTQKEISMNSRI</sequence>
<dbReference type="Proteomes" id="UP000664218">
    <property type="component" value="Unassembled WGS sequence"/>
</dbReference>
<keyword evidence="9" id="KW-1185">Reference proteome</keyword>
<comment type="caution">
    <text evidence="8">The sequence shown here is derived from an EMBL/GenBank/DDBJ whole genome shotgun (WGS) entry which is preliminary data.</text>
</comment>
<dbReference type="RefSeq" id="WP_207598927.1">
    <property type="nucleotide sequence ID" value="NZ_JAFNJU010000003.1"/>
</dbReference>
<evidence type="ECO:0000256" key="3">
    <source>
        <dbReference type="ARBA" id="ARBA00022679"/>
    </source>
</evidence>
<evidence type="ECO:0000256" key="1">
    <source>
        <dbReference type="ARBA" id="ARBA00003531"/>
    </source>
</evidence>
<evidence type="ECO:0000259" key="7">
    <source>
        <dbReference type="PROSITE" id="PS50052"/>
    </source>
</evidence>
<dbReference type="SUPFAM" id="SSF52540">
    <property type="entry name" value="P-loop containing nucleoside triphosphate hydrolases"/>
    <property type="match status" value="1"/>
</dbReference>
<organism evidence="8 9">
    <name type="scientific">Proteiniclasticum aestuarii</name>
    <dbReference type="NCBI Taxonomy" id="2817862"/>
    <lineage>
        <taxon>Bacteria</taxon>
        <taxon>Bacillati</taxon>
        <taxon>Bacillota</taxon>
        <taxon>Clostridia</taxon>
        <taxon>Eubacteriales</taxon>
        <taxon>Clostridiaceae</taxon>
        <taxon>Proteiniclasticum</taxon>
    </lineage>
</organism>
<name>A0A939H593_9CLOT</name>
<comment type="similarity">
    <text evidence="2">Belongs to the guanylate kinase family.</text>
</comment>
<dbReference type="GO" id="GO:0005829">
    <property type="term" value="C:cytosol"/>
    <property type="evidence" value="ECO:0007669"/>
    <property type="project" value="TreeGrafter"/>
</dbReference>
<dbReference type="PANTHER" id="PTHR23117:SF13">
    <property type="entry name" value="GUANYLATE KINASE"/>
    <property type="match status" value="1"/>
</dbReference>
<dbReference type="GO" id="GO:0004385">
    <property type="term" value="F:GMP kinase activity"/>
    <property type="evidence" value="ECO:0007669"/>
    <property type="project" value="UniProtKB-EC"/>
</dbReference>
<dbReference type="EMBL" id="JAFNJU010000003">
    <property type="protein sequence ID" value="MBO1264414.1"/>
    <property type="molecule type" value="Genomic_DNA"/>
</dbReference>
<feature type="domain" description="Guanylate kinase-like" evidence="7">
    <location>
        <begin position="1"/>
        <end position="176"/>
    </location>
</feature>
<dbReference type="Pfam" id="PF00625">
    <property type="entry name" value="Guanylate_kin"/>
    <property type="match status" value="1"/>
</dbReference>
<evidence type="ECO:0000256" key="2">
    <source>
        <dbReference type="ARBA" id="ARBA00005790"/>
    </source>
</evidence>
<dbReference type="PANTHER" id="PTHR23117">
    <property type="entry name" value="GUANYLATE KINASE-RELATED"/>
    <property type="match status" value="1"/>
</dbReference>
<keyword evidence="4" id="KW-0418">Kinase</keyword>
<gene>
    <name evidence="8" type="ORF">J3A84_05085</name>
</gene>
<comment type="function">
    <text evidence="1">Essential for recycling GMP and indirectly, cGMP.</text>
</comment>